<gene>
    <name evidence="3" type="ORF">BSL78_14240</name>
</gene>
<dbReference type="InterPro" id="IPR036179">
    <property type="entry name" value="Ig-like_dom_sf"/>
</dbReference>
<dbReference type="AlphaFoldDB" id="A0A2G8KLH7"/>
<dbReference type="InterPro" id="IPR036116">
    <property type="entry name" value="FN3_sf"/>
</dbReference>
<dbReference type="Proteomes" id="UP000230750">
    <property type="component" value="Unassembled WGS sequence"/>
</dbReference>
<sequence>IAKSTHTIIKMKSSRKPKLLLSVLTVLSCCSLAASFVNSGLITVVPVDEYVVTGSNFTIYCTINRTLTSDTSANLVWSKGYPPFTNFGSSDPSSGPNNITKIINETTMSITLLNMQPIHTAYYHCYLRGAQDLKDTDNCDIHVIDHPVALQHLTCGAFNVYSFYCSWERNYTAEYNATYSGAVDSFDNIGTRLMRDCENLPTPGVPEGYMKMCGDWRQHYEVRVSVKVSNPVGSSTTETTFNLFNEVKPLPVDNLIATSITASSAHLSGGPPPYYVETPSDLNTLNAYEISYTITGDEDWQTDTIGNDLSHTLVDLFPNTYYEVRVRSKPFVDNWSDWSAKTVFKTLGSIPTGSVTQVISEEGEQHSNKYSRTVTVSWTGLTTHQEGADNFFYYVDLYDKQMQQVIRSDKTSHIAYTFQSISNFVSYDITVTPGNELGNATATTITVANKTGVPGIPKDLQWHPYNSTAGTFSWDDPDEPNGIIEKFKVVWWKKYEHGPRSQSHSGEVTKMIGEDHFSFTVTGLETYEDYIFSVCAVRAGRAACGDEARVEGLTLQGAPENPPAGFSISPEPSGDALSMQWRQPPGDHNGNIIRYVIRYCHQEQMDQNCLSEQDCLWELYQGVVRVPARWLYQLDVLNLFLAMAITKPASLIG</sequence>
<dbReference type="PROSITE" id="PS50853">
    <property type="entry name" value="FN3"/>
    <property type="match status" value="2"/>
</dbReference>
<feature type="domain" description="Fibronectin type-III" evidence="2">
    <location>
        <begin position="456"/>
        <end position="561"/>
    </location>
</feature>
<name>A0A2G8KLH7_STIJA</name>
<dbReference type="EMBL" id="MRZV01000495">
    <property type="protein sequence ID" value="PIK48874.1"/>
    <property type="molecule type" value="Genomic_DNA"/>
</dbReference>
<comment type="caution">
    <text evidence="3">The sequence shown here is derived from an EMBL/GenBank/DDBJ whole genome shotgun (WGS) entry which is preliminary data.</text>
</comment>
<keyword evidence="4" id="KW-1185">Reference proteome</keyword>
<dbReference type="InterPro" id="IPR050713">
    <property type="entry name" value="RTP_Phos/Ushers"/>
</dbReference>
<feature type="domain" description="Ig-like" evidence="1">
    <location>
        <begin position="17"/>
        <end position="125"/>
    </location>
</feature>
<dbReference type="SMART" id="SM00060">
    <property type="entry name" value="FN3"/>
    <property type="match status" value="3"/>
</dbReference>
<dbReference type="GO" id="GO:0016020">
    <property type="term" value="C:membrane"/>
    <property type="evidence" value="ECO:0007669"/>
    <property type="project" value="UniProtKB-SubCell"/>
</dbReference>
<dbReference type="Pfam" id="PF00041">
    <property type="entry name" value="fn3"/>
    <property type="match status" value="1"/>
</dbReference>
<feature type="domain" description="Fibronectin type-III" evidence="2">
    <location>
        <begin position="251"/>
        <end position="349"/>
    </location>
</feature>
<dbReference type="SUPFAM" id="SSF49265">
    <property type="entry name" value="Fibronectin type III"/>
    <property type="match status" value="3"/>
</dbReference>
<organism evidence="3 4">
    <name type="scientific">Stichopus japonicus</name>
    <name type="common">Sea cucumber</name>
    <dbReference type="NCBI Taxonomy" id="307972"/>
    <lineage>
        <taxon>Eukaryota</taxon>
        <taxon>Metazoa</taxon>
        <taxon>Echinodermata</taxon>
        <taxon>Eleutherozoa</taxon>
        <taxon>Echinozoa</taxon>
        <taxon>Holothuroidea</taxon>
        <taxon>Aspidochirotacea</taxon>
        <taxon>Aspidochirotida</taxon>
        <taxon>Stichopodidae</taxon>
        <taxon>Apostichopus</taxon>
    </lineage>
</organism>
<dbReference type="CDD" id="cd00063">
    <property type="entry name" value="FN3"/>
    <property type="match status" value="2"/>
</dbReference>
<evidence type="ECO:0000259" key="2">
    <source>
        <dbReference type="PROSITE" id="PS50853"/>
    </source>
</evidence>
<dbReference type="PANTHER" id="PTHR46957">
    <property type="entry name" value="CYTOKINE RECEPTOR"/>
    <property type="match status" value="1"/>
</dbReference>
<feature type="non-terminal residue" evidence="3">
    <location>
        <position position="1"/>
    </location>
</feature>
<proteinExistence type="predicted"/>
<dbReference type="PROSITE" id="PS50835">
    <property type="entry name" value="IG_LIKE"/>
    <property type="match status" value="1"/>
</dbReference>
<reference evidence="3 4" key="1">
    <citation type="journal article" date="2017" name="PLoS Biol.">
        <title>The sea cucumber genome provides insights into morphological evolution and visceral regeneration.</title>
        <authorList>
            <person name="Zhang X."/>
            <person name="Sun L."/>
            <person name="Yuan J."/>
            <person name="Sun Y."/>
            <person name="Gao Y."/>
            <person name="Zhang L."/>
            <person name="Li S."/>
            <person name="Dai H."/>
            <person name="Hamel J.F."/>
            <person name="Liu C."/>
            <person name="Yu Y."/>
            <person name="Liu S."/>
            <person name="Lin W."/>
            <person name="Guo K."/>
            <person name="Jin S."/>
            <person name="Xu P."/>
            <person name="Storey K.B."/>
            <person name="Huan P."/>
            <person name="Zhang T."/>
            <person name="Zhou Y."/>
            <person name="Zhang J."/>
            <person name="Lin C."/>
            <person name="Li X."/>
            <person name="Xing L."/>
            <person name="Huo D."/>
            <person name="Sun M."/>
            <person name="Wang L."/>
            <person name="Mercier A."/>
            <person name="Li F."/>
            <person name="Yang H."/>
            <person name="Xiang J."/>
        </authorList>
    </citation>
    <scope>NUCLEOTIDE SEQUENCE [LARGE SCALE GENOMIC DNA]</scope>
    <source>
        <strain evidence="3">Shaxun</strain>
        <tissue evidence="3">Muscle</tissue>
    </source>
</reference>
<accession>A0A2G8KLH7</accession>
<evidence type="ECO:0000313" key="3">
    <source>
        <dbReference type="EMBL" id="PIK48874.1"/>
    </source>
</evidence>
<dbReference type="Gene3D" id="2.60.40.10">
    <property type="entry name" value="Immunoglobulins"/>
    <property type="match status" value="4"/>
</dbReference>
<dbReference type="PANTHER" id="PTHR46957:SF3">
    <property type="entry name" value="CYTOKINE RECEPTOR"/>
    <property type="match status" value="1"/>
</dbReference>
<evidence type="ECO:0000259" key="1">
    <source>
        <dbReference type="PROSITE" id="PS50835"/>
    </source>
</evidence>
<dbReference type="InterPro" id="IPR007110">
    <property type="entry name" value="Ig-like_dom"/>
</dbReference>
<protein>
    <submittedName>
        <fullName evidence="3">Putative phosphatidylinositol phosphatase PTPRQ-like</fullName>
    </submittedName>
</protein>
<dbReference type="OrthoDB" id="9927622at2759"/>
<evidence type="ECO:0000313" key="4">
    <source>
        <dbReference type="Proteomes" id="UP000230750"/>
    </source>
</evidence>
<dbReference type="SUPFAM" id="SSF48726">
    <property type="entry name" value="Immunoglobulin"/>
    <property type="match status" value="1"/>
</dbReference>
<dbReference type="InterPro" id="IPR013783">
    <property type="entry name" value="Ig-like_fold"/>
</dbReference>
<dbReference type="InterPro" id="IPR003961">
    <property type="entry name" value="FN3_dom"/>
</dbReference>